<evidence type="ECO:0000313" key="3">
    <source>
        <dbReference type="Proteomes" id="UP000811609"/>
    </source>
</evidence>
<name>A0A8T1RK22_CARIL</name>
<protein>
    <submittedName>
        <fullName evidence="2">Uncharacterized protein</fullName>
    </submittedName>
</protein>
<accession>A0A8T1RK22</accession>
<organism evidence="2 3">
    <name type="scientific">Carya illinoinensis</name>
    <name type="common">Pecan</name>
    <dbReference type="NCBI Taxonomy" id="32201"/>
    <lineage>
        <taxon>Eukaryota</taxon>
        <taxon>Viridiplantae</taxon>
        <taxon>Streptophyta</taxon>
        <taxon>Embryophyta</taxon>
        <taxon>Tracheophyta</taxon>
        <taxon>Spermatophyta</taxon>
        <taxon>Magnoliopsida</taxon>
        <taxon>eudicotyledons</taxon>
        <taxon>Gunneridae</taxon>
        <taxon>Pentapetalae</taxon>
        <taxon>rosids</taxon>
        <taxon>fabids</taxon>
        <taxon>Fagales</taxon>
        <taxon>Juglandaceae</taxon>
        <taxon>Carya</taxon>
    </lineage>
</organism>
<comment type="caution">
    <text evidence="2">The sequence shown here is derived from an EMBL/GenBank/DDBJ whole genome shotgun (WGS) entry which is preliminary data.</text>
</comment>
<dbReference type="AlphaFoldDB" id="A0A8T1RK22"/>
<dbReference type="Proteomes" id="UP000811609">
    <property type="component" value="Chromosome 1"/>
</dbReference>
<gene>
    <name evidence="2" type="ORF">CIPAW_01G104000</name>
</gene>
<sequence length="103" mass="11495">MKNILLLSIKTSYRGPVSPSHTSVYHFSLRNLLPSSQEKSNALKPLSPQAPEVFFFQKFSCGNSPVLSVNCQTTTVQLHARQPPTFRNNKLCPNREPPSTTPL</sequence>
<proteinExistence type="predicted"/>
<keyword evidence="3" id="KW-1185">Reference proteome</keyword>
<dbReference type="EMBL" id="CM031809">
    <property type="protein sequence ID" value="KAG6667477.1"/>
    <property type="molecule type" value="Genomic_DNA"/>
</dbReference>
<evidence type="ECO:0000313" key="2">
    <source>
        <dbReference type="EMBL" id="KAG6667477.1"/>
    </source>
</evidence>
<feature type="region of interest" description="Disordered" evidence="1">
    <location>
        <begin position="82"/>
        <end position="103"/>
    </location>
</feature>
<reference evidence="2" key="1">
    <citation type="submission" date="2020-12" db="EMBL/GenBank/DDBJ databases">
        <title>WGS assembly of Carya illinoinensis cv. Pawnee.</title>
        <authorList>
            <person name="Platts A."/>
            <person name="Shu S."/>
            <person name="Wright S."/>
            <person name="Barry K."/>
            <person name="Edger P."/>
            <person name="Pires J.C."/>
            <person name="Schmutz J."/>
        </authorList>
    </citation>
    <scope>NUCLEOTIDE SEQUENCE</scope>
    <source>
        <tissue evidence="2">Leaf</tissue>
    </source>
</reference>
<evidence type="ECO:0000256" key="1">
    <source>
        <dbReference type="SAM" id="MobiDB-lite"/>
    </source>
</evidence>